<dbReference type="Proteomes" id="UP001589894">
    <property type="component" value="Unassembled WGS sequence"/>
</dbReference>
<feature type="transmembrane region" description="Helical" evidence="8">
    <location>
        <begin position="237"/>
        <end position="256"/>
    </location>
</feature>
<feature type="domain" description="Major facilitator superfamily (MFS) profile" evidence="9">
    <location>
        <begin position="21"/>
        <end position="462"/>
    </location>
</feature>
<dbReference type="PANTHER" id="PTHR42718:SF46">
    <property type="entry name" value="BLR6921 PROTEIN"/>
    <property type="match status" value="1"/>
</dbReference>
<feature type="transmembrane region" description="Helical" evidence="8">
    <location>
        <begin position="88"/>
        <end position="114"/>
    </location>
</feature>
<comment type="subcellular location">
    <subcellularLocation>
        <location evidence="1">Cell membrane</location>
        <topology evidence="1">Multi-pass membrane protein</topology>
    </subcellularLocation>
</comment>
<dbReference type="PROSITE" id="PS50850">
    <property type="entry name" value="MFS"/>
    <property type="match status" value="1"/>
</dbReference>
<evidence type="ECO:0000313" key="10">
    <source>
        <dbReference type="EMBL" id="MFC0567787.1"/>
    </source>
</evidence>
<keyword evidence="4 8" id="KW-0812">Transmembrane</keyword>
<comment type="caution">
    <text evidence="10">The sequence shown here is derived from an EMBL/GenBank/DDBJ whole genome shotgun (WGS) entry which is preliminary data.</text>
</comment>
<dbReference type="Pfam" id="PF07690">
    <property type="entry name" value="MFS_1"/>
    <property type="match status" value="1"/>
</dbReference>
<feature type="transmembrane region" description="Helical" evidence="8">
    <location>
        <begin position="365"/>
        <end position="388"/>
    </location>
</feature>
<gene>
    <name evidence="10" type="ORF">ACFFHU_27060</name>
</gene>
<evidence type="ECO:0000256" key="6">
    <source>
        <dbReference type="ARBA" id="ARBA00023136"/>
    </source>
</evidence>
<keyword evidence="6 8" id="KW-0472">Membrane</keyword>
<feature type="transmembrane region" description="Helical" evidence="8">
    <location>
        <begin position="440"/>
        <end position="457"/>
    </location>
</feature>
<dbReference type="InterPro" id="IPR011701">
    <property type="entry name" value="MFS"/>
</dbReference>
<dbReference type="Gene3D" id="1.20.1250.20">
    <property type="entry name" value="MFS general substrate transporter like domains"/>
    <property type="match status" value="1"/>
</dbReference>
<reference evidence="10 11" key="1">
    <citation type="submission" date="2024-09" db="EMBL/GenBank/DDBJ databases">
        <authorList>
            <person name="Sun Q."/>
            <person name="Mori K."/>
        </authorList>
    </citation>
    <scope>NUCLEOTIDE SEQUENCE [LARGE SCALE GENOMIC DNA]</scope>
    <source>
        <strain evidence="10 11">TBRC 2205</strain>
    </source>
</reference>
<protein>
    <submittedName>
        <fullName evidence="10">MFS transporter</fullName>
    </submittedName>
</protein>
<keyword evidence="3" id="KW-1003">Cell membrane</keyword>
<feature type="transmembrane region" description="Helical" evidence="8">
    <location>
        <begin position="59"/>
        <end position="76"/>
    </location>
</feature>
<feature type="compositionally biased region" description="Basic and acidic residues" evidence="7">
    <location>
        <begin position="475"/>
        <end position="484"/>
    </location>
</feature>
<evidence type="ECO:0000256" key="1">
    <source>
        <dbReference type="ARBA" id="ARBA00004651"/>
    </source>
</evidence>
<evidence type="ECO:0000256" key="7">
    <source>
        <dbReference type="SAM" id="MobiDB-lite"/>
    </source>
</evidence>
<feature type="transmembrane region" description="Helical" evidence="8">
    <location>
        <begin position="147"/>
        <end position="171"/>
    </location>
</feature>
<feature type="transmembrane region" description="Helical" evidence="8">
    <location>
        <begin position="177"/>
        <end position="196"/>
    </location>
</feature>
<dbReference type="SUPFAM" id="SSF103473">
    <property type="entry name" value="MFS general substrate transporter"/>
    <property type="match status" value="1"/>
</dbReference>
<evidence type="ECO:0000256" key="8">
    <source>
        <dbReference type="SAM" id="Phobius"/>
    </source>
</evidence>
<dbReference type="PANTHER" id="PTHR42718">
    <property type="entry name" value="MAJOR FACILITATOR SUPERFAMILY MULTIDRUG TRANSPORTER MFSC"/>
    <property type="match status" value="1"/>
</dbReference>
<sequence>MAPATSPATPATTPRSSTWAVVAALCLVQFVDVMAVTVVVTTLPRMLADVGGTPADSTLVATGYAMVFGGLLMFGARLGDRLGHRRCILGSLAVFAAGSLLAATATSTLMLTAARCVQGAGAAAAVPSALTILVTVTGAGRARARAVAAWSAAGAAAGASGFLVGGLVSAVGSWRTVFWALLAVSAVLAALVGALVPAGATARAAGGLNLVGSALLTASVMLVVVGATLLTEATHRFAAVLVLCTAALTGVLFALTDRRSAAPLLPPPLLRRPQVRHGTVGAFLNTATTSGVAALITLYLQNTLGYPPIRAAVTFLPLSVLVIAGSAAAARLMTRLPPQRVTAAGLGLIGVGVAAPLLRPAWTPLVAAGMGVAGLGLGLSSVAATSMGTAVAERWRATASGVNNTSAQIGTAIGTALILLAAAATTGIPGPATGTPYPAWAAPAAVAALAAVAFALVRARPPVDEADPAAGAETAADRLADRRA</sequence>
<feature type="transmembrane region" description="Helical" evidence="8">
    <location>
        <begin position="208"/>
        <end position="231"/>
    </location>
</feature>
<evidence type="ECO:0000256" key="4">
    <source>
        <dbReference type="ARBA" id="ARBA00022692"/>
    </source>
</evidence>
<accession>A0ABV6P5J8</accession>
<dbReference type="RefSeq" id="WP_377343129.1">
    <property type="nucleotide sequence ID" value="NZ_JBHLUE010000026.1"/>
</dbReference>
<dbReference type="EMBL" id="JBHLUE010000026">
    <property type="protein sequence ID" value="MFC0567787.1"/>
    <property type="molecule type" value="Genomic_DNA"/>
</dbReference>
<organism evidence="10 11">
    <name type="scientific">Plantactinospora siamensis</name>
    <dbReference type="NCBI Taxonomy" id="555372"/>
    <lineage>
        <taxon>Bacteria</taxon>
        <taxon>Bacillati</taxon>
        <taxon>Actinomycetota</taxon>
        <taxon>Actinomycetes</taxon>
        <taxon>Micromonosporales</taxon>
        <taxon>Micromonosporaceae</taxon>
        <taxon>Plantactinospora</taxon>
    </lineage>
</organism>
<evidence type="ECO:0000256" key="5">
    <source>
        <dbReference type="ARBA" id="ARBA00022989"/>
    </source>
</evidence>
<name>A0ABV6P5J8_9ACTN</name>
<dbReference type="InterPro" id="IPR036259">
    <property type="entry name" value="MFS_trans_sf"/>
</dbReference>
<keyword evidence="11" id="KW-1185">Reference proteome</keyword>
<dbReference type="InterPro" id="IPR020846">
    <property type="entry name" value="MFS_dom"/>
</dbReference>
<keyword evidence="5 8" id="KW-1133">Transmembrane helix</keyword>
<feature type="transmembrane region" description="Helical" evidence="8">
    <location>
        <begin position="409"/>
        <end position="428"/>
    </location>
</feature>
<keyword evidence="2" id="KW-0813">Transport</keyword>
<dbReference type="Gene3D" id="1.20.1720.10">
    <property type="entry name" value="Multidrug resistance protein D"/>
    <property type="match status" value="1"/>
</dbReference>
<feature type="region of interest" description="Disordered" evidence="7">
    <location>
        <begin position="465"/>
        <end position="484"/>
    </location>
</feature>
<proteinExistence type="predicted"/>
<feature type="transmembrane region" description="Helical" evidence="8">
    <location>
        <begin position="311"/>
        <end position="329"/>
    </location>
</feature>
<feature type="transmembrane region" description="Helical" evidence="8">
    <location>
        <begin position="341"/>
        <end position="359"/>
    </location>
</feature>
<evidence type="ECO:0000259" key="9">
    <source>
        <dbReference type="PROSITE" id="PS50850"/>
    </source>
</evidence>
<feature type="transmembrane region" description="Helical" evidence="8">
    <location>
        <begin position="120"/>
        <end position="140"/>
    </location>
</feature>
<evidence type="ECO:0000256" key="2">
    <source>
        <dbReference type="ARBA" id="ARBA00022448"/>
    </source>
</evidence>
<feature type="transmembrane region" description="Helical" evidence="8">
    <location>
        <begin position="277"/>
        <end position="299"/>
    </location>
</feature>
<evidence type="ECO:0000256" key="3">
    <source>
        <dbReference type="ARBA" id="ARBA00022475"/>
    </source>
</evidence>
<evidence type="ECO:0000313" key="11">
    <source>
        <dbReference type="Proteomes" id="UP001589894"/>
    </source>
</evidence>